<evidence type="ECO:0000256" key="2">
    <source>
        <dbReference type="ARBA" id="ARBA00022448"/>
    </source>
</evidence>
<dbReference type="CDD" id="cd13585">
    <property type="entry name" value="PBP2_TMBP_like"/>
    <property type="match status" value="1"/>
</dbReference>
<accession>G5IBE6</accession>
<gene>
    <name evidence="5" type="ORF">HMPREF9473_00867</name>
</gene>
<keyword evidence="6" id="KW-1185">Reference proteome</keyword>
<evidence type="ECO:0000256" key="1">
    <source>
        <dbReference type="ARBA" id="ARBA00008520"/>
    </source>
</evidence>
<evidence type="ECO:0000256" key="4">
    <source>
        <dbReference type="SAM" id="SignalP"/>
    </source>
</evidence>
<comment type="similarity">
    <text evidence="1">Belongs to the bacterial solute-binding protein 1 family.</text>
</comment>
<dbReference type="InterPro" id="IPR050490">
    <property type="entry name" value="Bact_solute-bd_prot1"/>
</dbReference>
<dbReference type="SUPFAM" id="SSF53850">
    <property type="entry name" value="Periplasmic binding protein-like II"/>
    <property type="match status" value="1"/>
</dbReference>
<dbReference type="PANTHER" id="PTHR43649:SF34">
    <property type="entry name" value="ABC TRANSPORTER PERIPLASMIC-BINDING PROTEIN YCJN-RELATED"/>
    <property type="match status" value="1"/>
</dbReference>
<evidence type="ECO:0008006" key="7">
    <source>
        <dbReference type="Google" id="ProtNLM"/>
    </source>
</evidence>
<dbReference type="HOGENOM" id="CLU_031285_9_3_9"/>
<feature type="chain" id="PRO_5039156381" description="Extracellular solute-binding protein" evidence="4">
    <location>
        <begin position="22"/>
        <end position="443"/>
    </location>
</feature>
<dbReference type="Gene3D" id="3.40.190.10">
    <property type="entry name" value="Periplasmic binding protein-like II"/>
    <property type="match status" value="2"/>
</dbReference>
<proteinExistence type="inferred from homology"/>
<evidence type="ECO:0000313" key="6">
    <source>
        <dbReference type="Proteomes" id="UP000005384"/>
    </source>
</evidence>
<evidence type="ECO:0000313" key="5">
    <source>
        <dbReference type="EMBL" id="EHI61252.1"/>
    </source>
</evidence>
<dbReference type="Proteomes" id="UP000005384">
    <property type="component" value="Unassembled WGS sequence"/>
</dbReference>
<dbReference type="Pfam" id="PF01547">
    <property type="entry name" value="SBP_bac_1"/>
    <property type="match status" value="1"/>
</dbReference>
<reference evidence="5 6" key="1">
    <citation type="submission" date="2011-08" db="EMBL/GenBank/DDBJ databases">
        <title>The Genome Sequence of Clostridium hathewayi WAL-18680.</title>
        <authorList>
            <consortium name="The Broad Institute Genome Sequencing Platform"/>
            <person name="Earl A."/>
            <person name="Ward D."/>
            <person name="Feldgarden M."/>
            <person name="Gevers D."/>
            <person name="Finegold S.M."/>
            <person name="Summanen P.H."/>
            <person name="Molitoris D.R."/>
            <person name="Song M."/>
            <person name="Daigneault M."/>
            <person name="Allen-Vercoe E."/>
            <person name="Young S.K."/>
            <person name="Zeng Q."/>
            <person name="Gargeya S."/>
            <person name="Fitzgerald M."/>
            <person name="Haas B."/>
            <person name="Abouelleil A."/>
            <person name="Alvarado L."/>
            <person name="Arachchi H.M."/>
            <person name="Berlin A."/>
            <person name="Brown A."/>
            <person name="Chapman S.B."/>
            <person name="Chen Z."/>
            <person name="Dunbar C."/>
            <person name="Freedman E."/>
            <person name="Gearin G."/>
            <person name="Gellesch M."/>
            <person name="Goldberg J."/>
            <person name="Griggs A."/>
            <person name="Gujja S."/>
            <person name="Heiman D."/>
            <person name="Howarth C."/>
            <person name="Larson L."/>
            <person name="Lui A."/>
            <person name="MacDonald P.J.P."/>
            <person name="Montmayeur A."/>
            <person name="Murphy C."/>
            <person name="Neiman D."/>
            <person name="Pearson M."/>
            <person name="Priest M."/>
            <person name="Roberts A."/>
            <person name="Saif S."/>
            <person name="Shea T."/>
            <person name="Shenoy N."/>
            <person name="Sisk P."/>
            <person name="Stolte C."/>
            <person name="Sykes S."/>
            <person name="Wortman J."/>
            <person name="Nusbaum C."/>
            <person name="Birren B."/>
        </authorList>
    </citation>
    <scope>NUCLEOTIDE SEQUENCE [LARGE SCALE GENOMIC DNA]</scope>
    <source>
        <strain evidence="5 6">WAL-18680</strain>
    </source>
</reference>
<dbReference type="RefSeq" id="WP_006778853.1">
    <property type="nucleotide sequence ID" value="NZ_CP040506.1"/>
</dbReference>
<protein>
    <recommendedName>
        <fullName evidence="7">Extracellular solute-binding protein</fullName>
    </recommendedName>
</protein>
<dbReference type="OrthoDB" id="9769871at2"/>
<dbReference type="PATRIC" id="fig|742737.3.peg.864"/>
<organism evidence="5 6">
    <name type="scientific">Hungatella hathewayi WAL-18680</name>
    <dbReference type="NCBI Taxonomy" id="742737"/>
    <lineage>
        <taxon>Bacteria</taxon>
        <taxon>Bacillati</taxon>
        <taxon>Bacillota</taxon>
        <taxon>Clostridia</taxon>
        <taxon>Lachnospirales</taxon>
        <taxon>Lachnospiraceae</taxon>
        <taxon>Hungatella</taxon>
    </lineage>
</organism>
<keyword evidence="3 4" id="KW-0732">Signal</keyword>
<comment type="caution">
    <text evidence="5">The sequence shown here is derived from an EMBL/GenBank/DDBJ whole genome shotgun (WGS) entry which is preliminary data.</text>
</comment>
<dbReference type="PROSITE" id="PS51257">
    <property type="entry name" value="PROKAR_LIPOPROTEIN"/>
    <property type="match status" value="1"/>
</dbReference>
<keyword evidence="2" id="KW-0813">Transport</keyword>
<dbReference type="PANTHER" id="PTHR43649">
    <property type="entry name" value="ARABINOSE-BINDING PROTEIN-RELATED"/>
    <property type="match status" value="1"/>
</dbReference>
<evidence type="ECO:0000256" key="3">
    <source>
        <dbReference type="ARBA" id="ARBA00022729"/>
    </source>
</evidence>
<dbReference type="EMBL" id="ADLN01000006">
    <property type="protein sequence ID" value="EHI61252.1"/>
    <property type="molecule type" value="Genomic_DNA"/>
</dbReference>
<sequence>MKKNGKMTAVILAAVLVAATAGCSRNQSGEGGNVGTEALKTSGERQLNVLVEAGSPAFDVAEQTAVEFEEQTGIKVNIDAVPYSGMYDKLAAEVTSQAGLYDVACVDTVWMAGLKNGLLPLDDIVTDEMKLDFPETLVTDGTLDGTLYGLPAWANGKVLLYRTDLFEDNTEKENFKAKYGYELKVPGTWQEYLDVAEFFTRDNDKDGTIDMYGTSLSAKTGGDTVISFLEMAVQAGGTPLVLDSEQQVMVNQQAYVDALNHMKALYDAQCVPAGIFEMAAADHVKMFSEGKLAMAPVWCAMYTNAVDKDSSQVAAQTGVAVMPAGPEGVGIVPAPFYHVIMKGSGQQDVAAEYLKFINDKNSLYINRGMAGRTSVLEHEKDAHPQLKVLLDSMQSPLSEGRPKVVQWNEIESAINVVIQNVLKGQQTPEDALDALKSEIEEMF</sequence>
<feature type="signal peptide" evidence="4">
    <location>
        <begin position="1"/>
        <end position="21"/>
    </location>
</feature>
<name>G5IBE6_9FIRM</name>
<dbReference type="InterPro" id="IPR006059">
    <property type="entry name" value="SBP"/>
</dbReference>
<dbReference type="AlphaFoldDB" id="G5IBE6"/>